<gene>
    <name evidence="3" type="ORF">DIURU_004915</name>
</gene>
<evidence type="ECO:0000313" key="4">
    <source>
        <dbReference type="Proteomes" id="UP000449547"/>
    </source>
</evidence>
<keyword evidence="1" id="KW-0812">Transmembrane</keyword>
<dbReference type="Gene3D" id="3.60.21.10">
    <property type="match status" value="1"/>
</dbReference>
<evidence type="ECO:0000259" key="2">
    <source>
        <dbReference type="Pfam" id="PF00149"/>
    </source>
</evidence>
<dbReference type="GO" id="GO:0005737">
    <property type="term" value="C:cytoplasm"/>
    <property type="evidence" value="ECO:0007669"/>
    <property type="project" value="TreeGrafter"/>
</dbReference>
<keyword evidence="1" id="KW-1133">Transmembrane helix</keyword>
<accession>A0A642UFK7</accession>
<evidence type="ECO:0000313" key="3">
    <source>
        <dbReference type="EMBL" id="KAA8898061.1"/>
    </source>
</evidence>
<proteinExistence type="predicted"/>
<reference evidence="3 4" key="1">
    <citation type="submission" date="2019-07" db="EMBL/GenBank/DDBJ databases">
        <title>Genome assembly of two rare yeast pathogens: Diutina rugosa and Trichomonascus ciferrii.</title>
        <authorList>
            <person name="Mixao V."/>
            <person name="Saus E."/>
            <person name="Hansen A."/>
            <person name="Lass-Flor C."/>
            <person name="Gabaldon T."/>
        </authorList>
    </citation>
    <scope>NUCLEOTIDE SEQUENCE [LARGE SCALE GENOMIC DNA]</scope>
    <source>
        <strain evidence="3 4">CBS 613</strain>
    </source>
</reference>
<feature type="transmembrane region" description="Helical" evidence="1">
    <location>
        <begin position="7"/>
        <end position="27"/>
    </location>
</feature>
<dbReference type="GO" id="GO:0004721">
    <property type="term" value="F:phosphoprotein phosphatase activity"/>
    <property type="evidence" value="ECO:0007669"/>
    <property type="project" value="TreeGrafter"/>
</dbReference>
<dbReference type="OrthoDB" id="783096at2759"/>
<dbReference type="PANTHER" id="PTHR32440">
    <property type="entry name" value="PHOSPHATASE DCR2-RELATED-RELATED"/>
    <property type="match status" value="1"/>
</dbReference>
<dbReference type="Pfam" id="PF00149">
    <property type="entry name" value="Metallophos"/>
    <property type="match status" value="1"/>
</dbReference>
<protein>
    <recommendedName>
        <fullName evidence="2">Calcineurin-like phosphoesterase domain-containing protein</fullName>
    </recommendedName>
</protein>
<organism evidence="3 4">
    <name type="scientific">Diutina rugosa</name>
    <name type="common">Yeast</name>
    <name type="synonym">Candida rugosa</name>
    <dbReference type="NCBI Taxonomy" id="5481"/>
    <lineage>
        <taxon>Eukaryota</taxon>
        <taxon>Fungi</taxon>
        <taxon>Dikarya</taxon>
        <taxon>Ascomycota</taxon>
        <taxon>Saccharomycotina</taxon>
        <taxon>Pichiomycetes</taxon>
        <taxon>Debaryomycetaceae</taxon>
        <taxon>Diutina</taxon>
    </lineage>
</organism>
<dbReference type="InterPro" id="IPR029052">
    <property type="entry name" value="Metallo-depent_PP-like"/>
</dbReference>
<dbReference type="SUPFAM" id="SSF56300">
    <property type="entry name" value="Metallo-dependent phosphatases"/>
    <property type="match status" value="1"/>
</dbReference>
<evidence type="ECO:0000256" key="1">
    <source>
        <dbReference type="SAM" id="Phobius"/>
    </source>
</evidence>
<feature type="domain" description="Calcineurin-like phosphoesterase" evidence="2">
    <location>
        <begin position="218"/>
        <end position="455"/>
    </location>
</feature>
<dbReference type="AlphaFoldDB" id="A0A642UFK7"/>
<keyword evidence="1" id="KW-0472">Membrane</keyword>
<comment type="caution">
    <text evidence="3">The sequence shown here is derived from an EMBL/GenBank/DDBJ whole genome shotgun (WGS) entry which is preliminary data.</text>
</comment>
<dbReference type="Proteomes" id="UP000449547">
    <property type="component" value="Unassembled WGS sequence"/>
</dbReference>
<name>A0A642UFK7_DIURU</name>
<dbReference type="EMBL" id="SWFT01000149">
    <property type="protein sequence ID" value="KAA8898061.1"/>
    <property type="molecule type" value="Genomic_DNA"/>
</dbReference>
<keyword evidence="4" id="KW-1185">Reference proteome</keyword>
<dbReference type="PANTHER" id="PTHR32440:SF0">
    <property type="entry name" value="PHOSPHATASE DCR2-RELATED"/>
    <property type="match status" value="1"/>
</dbReference>
<dbReference type="VEuPathDB" id="FungiDB:DIURU_004915"/>
<dbReference type="GeneID" id="54783566"/>
<dbReference type="InterPro" id="IPR004843">
    <property type="entry name" value="Calcineurin-like_PHP"/>
</dbReference>
<dbReference type="CDD" id="cd07383">
    <property type="entry name" value="MPP_Dcr2"/>
    <property type="match status" value="1"/>
</dbReference>
<dbReference type="RefSeq" id="XP_034010318.1">
    <property type="nucleotide sequence ID" value="XM_034157840.1"/>
</dbReference>
<sequence length="527" mass="59148">MLSKRWLRLSVSLIALIILAIVLITYANSPEYVQPYLDAIIKQAPSPDYFAPDTNFYVIDIAIRDCGKWNKNSPTCGVPSVSYGEGTSQKDTDMNWQRVTKDFYLNKHWTALRYLSYKRASEHDNVIVDIAIGASPGQGWRSKGHGIWVKYGKPSKDKAITGIDLLFGEDAVEPRQNWKLIDTPLDGSYDFPIKLTYHRGQTTGREVKQLQFDQAGKLKILQVADLHFSTGVGVCRDPVPAESAEGCQADPRTVRFLESILDIEKPDFVVLTGDQIYGDEAPESESAIFKALNPFIKRKIPFAVTMGNHDHQGSLSRTQVMQLSSLLPYSLSEIGPSHIPGAGNYVLTVKSSKDDKPAATFYFVDTHAYSTQPRIASGYDWIKDEQLEYLLANKVESSLGMAFLHIPLPEYRNVANNELIGQNPETVTAPRYNTHARSRFAAWGVQVVTCGHDHANDYCLKDRQPDENDVWLCYGGGAGEGGYGGYNGYVRRVRLFELSENDKSIKTWKRREDNPSQSFDHQVLYQA</sequence>
<dbReference type="OMA" id="NIGYHEC"/>